<protein>
    <submittedName>
        <fullName evidence="1">Uncharacterized protein</fullName>
    </submittedName>
</protein>
<evidence type="ECO:0000313" key="2">
    <source>
        <dbReference type="Proteomes" id="UP001412067"/>
    </source>
</evidence>
<accession>A0ABR2N154</accession>
<gene>
    <name evidence="1" type="ORF">KSP40_PGU010917</name>
</gene>
<evidence type="ECO:0000313" key="1">
    <source>
        <dbReference type="EMBL" id="KAK8970225.1"/>
    </source>
</evidence>
<dbReference type="Proteomes" id="UP001412067">
    <property type="component" value="Unassembled WGS sequence"/>
</dbReference>
<keyword evidence="2" id="KW-1185">Reference proteome</keyword>
<reference evidence="1 2" key="1">
    <citation type="journal article" date="2022" name="Nat. Plants">
        <title>Genomes of leafy and leafless Platanthera orchids illuminate the evolution of mycoheterotrophy.</title>
        <authorList>
            <person name="Li M.H."/>
            <person name="Liu K.W."/>
            <person name="Li Z."/>
            <person name="Lu H.C."/>
            <person name="Ye Q.L."/>
            <person name="Zhang D."/>
            <person name="Wang J.Y."/>
            <person name="Li Y.F."/>
            <person name="Zhong Z.M."/>
            <person name="Liu X."/>
            <person name="Yu X."/>
            <person name="Liu D.K."/>
            <person name="Tu X.D."/>
            <person name="Liu B."/>
            <person name="Hao Y."/>
            <person name="Liao X.Y."/>
            <person name="Jiang Y.T."/>
            <person name="Sun W.H."/>
            <person name="Chen J."/>
            <person name="Chen Y.Q."/>
            <person name="Ai Y."/>
            <person name="Zhai J.W."/>
            <person name="Wu S.S."/>
            <person name="Zhou Z."/>
            <person name="Hsiao Y.Y."/>
            <person name="Wu W.L."/>
            <person name="Chen Y.Y."/>
            <person name="Lin Y.F."/>
            <person name="Hsu J.L."/>
            <person name="Li C.Y."/>
            <person name="Wang Z.W."/>
            <person name="Zhao X."/>
            <person name="Zhong W.Y."/>
            <person name="Ma X.K."/>
            <person name="Ma L."/>
            <person name="Huang J."/>
            <person name="Chen G.Z."/>
            <person name="Huang M.Z."/>
            <person name="Huang L."/>
            <person name="Peng D.H."/>
            <person name="Luo Y.B."/>
            <person name="Zou S.Q."/>
            <person name="Chen S.P."/>
            <person name="Lan S."/>
            <person name="Tsai W.C."/>
            <person name="Van de Peer Y."/>
            <person name="Liu Z.J."/>
        </authorList>
    </citation>
    <scope>NUCLEOTIDE SEQUENCE [LARGE SCALE GENOMIC DNA]</scope>
    <source>
        <strain evidence="1">Lor288</strain>
    </source>
</reference>
<name>A0ABR2N154_9ASPA</name>
<organism evidence="1 2">
    <name type="scientific">Platanthera guangdongensis</name>
    <dbReference type="NCBI Taxonomy" id="2320717"/>
    <lineage>
        <taxon>Eukaryota</taxon>
        <taxon>Viridiplantae</taxon>
        <taxon>Streptophyta</taxon>
        <taxon>Embryophyta</taxon>
        <taxon>Tracheophyta</taxon>
        <taxon>Spermatophyta</taxon>
        <taxon>Magnoliopsida</taxon>
        <taxon>Liliopsida</taxon>
        <taxon>Asparagales</taxon>
        <taxon>Orchidaceae</taxon>
        <taxon>Orchidoideae</taxon>
        <taxon>Orchideae</taxon>
        <taxon>Orchidinae</taxon>
        <taxon>Platanthera</taxon>
    </lineage>
</organism>
<sequence length="210" mass="23155">MGPISGTCHRLGAPRRVYLRRIQSTSKISRKQPTEATTGIFCHGEHTAQAGSMEAADGDPWRQHGISHDLLDHHRKQPNLEGEAHVRINMKKKVAAQSGGRKMSCTTSLKKGEDRREQSIACCTSPLPQGFGLQCCTSAHLLSRYPKLPAFFDVAARLVSLNSIPLLLSAQVPPGFRVHGRLLHETEVGIPVTEERFRSSAAPRHRSERA</sequence>
<dbReference type="EMBL" id="JBBWWR010000002">
    <property type="protein sequence ID" value="KAK8970225.1"/>
    <property type="molecule type" value="Genomic_DNA"/>
</dbReference>
<comment type="caution">
    <text evidence="1">The sequence shown here is derived from an EMBL/GenBank/DDBJ whole genome shotgun (WGS) entry which is preliminary data.</text>
</comment>
<proteinExistence type="predicted"/>